<accession>C0W7R2</accession>
<evidence type="ECO:0000256" key="1">
    <source>
        <dbReference type="SAM" id="MobiDB-lite"/>
    </source>
</evidence>
<feature type="region of interest" description="Disordered" evidence="1">
    <location>
        <begin position="134"/>
        <end position="155"/>
    </location>
</feature>
<proteinExistence type="predicted"/>
<protein>
    <submittedName>
        <fullName evidence="2">Uncharacterized protein</fullName>
    </submittedName>
</protein>
<feature type="non-terminal residue" evidence="2">
    <location>
        <position position="155"/>
    </location>
</feature>
<sequence length="155" mass="16092">AGPSRSEDLAVSRGDDGVGYRLTQRGRRLQVRHHPGACQQVVQQRREVLPPGANQAERAVRTRVAGLLRPLLGRRIQAVGAGNHQAQAGGVRAAGVDQRPGRGVVVHHHGCGGGLAQQGSHRVLPPTLDHQLLGQGAQDPGQAGVGELRGGVLGG</sequence>
<dbReference type="EMBL" id="ACFH01000145">
    <property type="protein sequence ID" value="EEH65234.1"/>
    <property type="molecule type" value="Genomic_DNA"/>
</dbReference>
<keyword evidence="3" id="KW-1185">Reference proteome</keyword>
<comment type="caution">
    <text evidence="2">The sequence shown here is derived from an EMBL/GenBank/DDBJ whole genome shotgun (WGS) entry which is preliminary data.</text>
</comment>
<name>C0W7R2_9ACTO</name>
<feature type="non-terminal residue" evidence="2">
    <location>
        <position position="1"/>
    </location>
</feature>
<reference evidence="2 3" key="1">
    <citation type="submission" date="2009-01" db="EMBL/GenBank/DDBJ databases">
        <authorList>
            <person name="Qin X."/>
            <person name="Bachman B."/>
            <person name="Battles P."/>
            <person name="Bell A."/>
            <person name="Bess C."/>
            <person name="Bickham C."/>
            <person name="Chaboub L."/>
            <person name="Chen D."/>
            <person name="Coyle M."/>
            <person name="Deiros D.R."/>
            <person name="Dinh H."/>
            <person name="Forbes L."/>
            <person name="Fowler G."/>
            <person name="Francisco L."/>
            <person name="Fu Q."/>
            <person name="Gubbala S."/>
            <person name="Hale W."/>
            <person name="Han Y."/>
            <person name="Hemphill L."/>
            <person name="Highlander S.K."/>
            <person name="Hirani K."/>
            <person name="Hogues M."/>
            <person name="Jackson L."/>
            <person name="Jakkamsetti A."/>
            <person name="Javaid M."/>
            <person name="Jiang H."/>
            <person name="Korchina V."/>
            <person name="Kovar C."/>
            <person name="Lara F."/>
            <person name="Lee S."/>
            <person name="Mata R."/>
            <person name="Mathew T."/>
            <person name="Moen C."/>
            <person name="Morales K."/>
            <person name="Munidasa M."/>
            <person name="Nazareth L."/>
            <person name="Ngo R."/>
            <person name="Nguyen L."/>
            <person name="Okwuonu G."/>
            <person name="Ongeri F."/>
            <person name="Patil S."/>
            <person name="Petrosino J."/>
            <person name="Pham C."/>
            <person name="Pham P."/>
            <person name="Pu L.-L."/>
            <person name="Puazo M."/>
            <person name="Raj R."/>
            <person name="Reid J."/>
            <person name="Rouhana J."/>
            <person name="Saada N."/>
            <person name="Shang Y."/>
            <person name="Simmons D."/>
            <person name="Thornton R."/>
            <person name="Warren J."/>
            <person name="Weissenberger G."/>
            <person name="Zhang J."/>
            <person name="Zhang L."/>
            <person name="Zhou C."/>
            <person name="Zhu D."/>
            <person name="Muzny D."/>
            <person name="Worley K."/>
            <person name="Gibbs R."/>
        </authorList>
    </citation>
    <scope>NUCLEOTIDE SEQUENCE [LARGE SCALE GENOMIC DNA]</scope>
    <source>
        <strain evidence="2 3">DSM 15434</strain>
    </source>
</reference>
<evidence type="ECO:0000313" key="2">
    <source>
        <dbReference type="EMBL" id="EEH65234.1"/>
    </source>
</evidence>
<organism evidence="2 3">
    <name type="scientific">Actinomyces urogenitalis DSM 15434</name>
    <dbReference type="NCBI Taxonomy" id="525246"/>
    <lineage>
        <taxon>Bacteria</taxon>
        <taxon>Bacillati</taxon>
        <taxon>Actinomycetota</taxon>
        <taxon>Actinomycetes</taxon>
        <taxon>Actinomycetales</taxon>
        <taxon>Actinomycetaceae</taxon>
        <taxon>Actinomyces</taxon>
    </lineage>
</organism>
<evidence type="ECO:0000313" key="3">
    <source>
        <dbReference type="Proteomes" id="UP000004778"/>
    </source>
</evidence>
<dbReference type="AlphaFoldDB" id="C0W7R2"/>
<feature type="compositionally biased region" description="Gly residues" evidence="1">
    <location>
        <begin position="143"/>
        <end position="155"/>
    </location>
</feature>
<gene>
    <name evidence="2" type="ORF">HMPREF0058_1906</name>
</gene>
<dbReference type="Proteomes" id="UP000004778">
    <property type="component" value="Unassembled WGS sequence"/>
</dbReference>